<reference evidence="1 2" key="1">
    <citation type="journal article" date="2022" name="bioRxiv">
        <title>The genome of the oomycete Peronosclerospora sorghi, a cosmopolitan pathogen of maize and sorghum, is inflated with dispersed pseudogenes.</title>
        <authorList>
            <person name="Fletcher K."/>
            <person name="Martin F."/>
            <person name="Isakeit T."/>
            <person name="Cavanaugh K."/>
            <person name="Magill C."/>
            <person name="Michelmore R."/>
        </authorList>
    </citation>
    <scope>NUCLEOTIDE SEQUENCE [LARGE SCALE GENOMIC DNA]</scope>
    <source>
        <strain evidence="1">P6</strain>
    </source>
</reference>
<accession>A0ACC0WQC5</accession>
<gene>
    <name evidence="1" type="ORF">PsorP6_001443</name>
</gene>
<keyword evidence="2" id="KW-1185">Reference proteome</keyword>
<protein>
    <submittedName>
        <fullName evidence="1">Uncharacterized protein</fullName>
    </submittedName>
</protein>
<name>A0ACC0WQC5_9STRA</name>
<comment type="caution">
    <text evidence="1">The sequence shown here is derived from an EMBL/GenBank/DDBJ whole genome shotgun (WGS) entry which is preliminary data.</text>
</comment>
<proteinExistence type="predicted"/>
<dbReference type="Proteomes" id="UP001163321">
    <property type="component" value="Chromosome 1"/>
</dbReference>
<sequence>MQLHQDTKHVNAFKRREQRRLNRREFQQNATHELIQRIFLEQMLQGIVAIVLAHVIVHQALQEIKHGHRHVAWFCLFCQLAQCLEQRLVHHQVAILVGGQVQLTHRHHHPETEAAIVEATLGAPIGRHWLYFQCAIHSHDLVVVDAAHAAGHEAGRIWEQLQVAKLLPTELCGLVDHDAWASRWASTLRSSEMKTGVGSEIVVAASSSCCLVNASKSKPSSPVLVPVNTTVQSGSSNLDTDGKASVVGTCNLWSP</sequence>
<evidence type="ECO:0000313" key="1">
    <source>
        <dbReference type="EMBL" id="KAI9920577.1"/>
    </source>
</evidence>
<evidence type="ECO:0000313" key="2">
    <source>
        <dbReference type="Proteomes" id="UP001163321"/>
    </source>
</evidence>
<dbReference type="EMBL" id="CM047580">
    <property type="protein sequence ID" value="KAI9920577.1"/>
    <property type="molecule type" value="Genomic_DNA"/>
</dbReference>
<organism evidence="1 2">
    <name type="scientific">Peronosclerospora sorghi</name>
    <dbReference type="NCBI Taxonomy" id="230839"/>
    <lineage>
        <taxon>Eukaryota</taxon>
        <taxon>Sar</taxon>
        <taxon>Stramenopiles</taxon>
        <taxon>Oomycota</taxon>
        <taxon>Peronosporomycetes</taxon>
        <taxon>Peronosporales</taxon>
        <taxon>Peronosporaceae</taxon>
        <taxon>Peronosclerospora</taxon>
    </lineage>
</organism>